<dbReference type="Pfam" id="PF04082">
    <property type="entry name" value="Fungal_trans"/>
    <property type="match status" value="1"/>
</dbReference>
<dbReference type="PROSITE" id="PS00463">
    <property type="entry name" value="ZN2_CY6_FUNGAL_1"/>
    <property type="match status" value="1"/>
</dbReference>
<keyword evidence="8" id="KW-1185">Reference proteome</keyword>
<feature type="compositionally biased region" description="Polar residues" evidence="5">
    <location>
        <begin position="255"/>
        <end position="269"/>
    </location>
</feature>
<dbReference type="Pfam" id="PF00172">
    <property type="entry name" value="Zn_clus"/>
    <property type="match status" value="1"/>
</dbReference>
<dbReference type="InterPro" id="IPR051127">
    <property type="entry name" value="Fungal_SecMet_Regulators"/>
</dbReference>
<feature type="compositionally biased region" description="Polar residues" evidence="5">
    <location>
        <begin position="209"/>
        <end position="223"/>
    </location>
</feature>
<keyword evidence="1" id="KW-0479">Metal-binding</keyword>
<feature type="region of interest" description="Disordered" evidence="5">
    <location>
        <begin position="757"/>
        <end position="797"/>
    </location>
</feature>
<dbReference type="CDD" id="cd00067">
    <property type="entry name" value="GAL4"/>
    <property type="match status" value="1"/>
</dbReference>
<reference evidence="7 8" key="1">
    <citation type="submission" date="2024-03" db="EMBL/GenBank/DDBJ databases">
        <title>A high-quality draft genome sequence of Diaporthe vaccinii, a causative agent of upright dieback and viscid rot disease in cranberry plants.</title>
        <authorList>
            <person name="Sarrasin M."/>
            <person name="Lang B.F."/>
            <person name="Burger G."/>
        </authorList>
    </citation>
    <scope>NUCLEOTIDE SEQUENCE [LARGE SCALE GENOMIC DNA]</scope>
    <source>
        <strain evidence="7 8">IS7</strain>
    </source>
</reference>
<evidence type="ECO:0000256" key="5">
    <source>
        <dbReference type="SAM" id="MobiDB-lite"/>
    </source>
</evidence>
<feature type="region of interest" description="Disordered" evidence="5">
    <location>
        <begin position="1"/>
        <end position="73"/>
    </location>
</feature>
<sequence length="918" mass="100661">MGPRLAPQMERHALQPAASHPHPHPHPPPQTSSPSGYQTLRKRKRERRTPTACESCRRRKAKCDGQTPCSPCQRIRAPCVYPEPRPTVAKSDAQLSGPVSSTRSAVGTELPCKDSGGDAHSSSRPQPSLVVHSACDTQEESSCTEGYTADEGQDTGSLQEVNQHTRGYEFYGATGVFPLLNKLRSRARSYHQQRNHQTPDANPAAPDQLGQTTSPKDPPTASSLETVSLVNYLYNTSDDTRSGRHNDVLDEASQEKSSYASPVLASTTPNDERLVDQTTLAAAHGRSHPTINETTRPSLAISQALTPAAPPPHTPGDQRLEIEAYFIKTYFQNLHLISPLLDQSSFLSKCTVKKWQRPPVASSELGGSSSAPKGHNINHGDHDDRFEAVYYAVAALGAIVAPEDCLLSAGIGLASGLDEVPSHSPLTWAKIFFKKARANLGDVIQVCSLESTQALFLLSIFSQNALQPHNCYMYSGMAARTALAIGLPDERICRSDRQLRTASKTWWTIYSHEVEMCCSSGRDSLLRDRINYRIRCPSLIDGQDDNFLFITALTSLAEILSEASSSLYGPTSTLSISEKSVIATSLDETLLKWVTELPERYSFDGVSLKEPEAIGKRKTVLKLKYYNARILIHRPFLEFANHESGLISSHVEACLDASRQTIDLLYNTYLNRSYFRTWWYNTTYTLNATIVVLYVVFQGFAIVPYHRLVLDVERSLEILHAMDGVVVARNCAELIREVLNIARTALPQRFWHDHHGGVDVVTPPDQQRGAAKSSQQSPSRHPHVALQSPSAVTATGEAAPTVTATMPCSGSERAASAHGGSLPHLENLAPHLLPHDDLFALLFEQNLVESMNSPLQDQAENTAGGSYHFSGTQGHQLDFMLNIGASPDDEGQEWEVNCPANEGVLLSSETPGQGWDLV</sequence>
<evidence type="ECO:0000256" key="3">
    <source>
        <dbReference type="ARBA" id="ARBA00023163"/>
    </source>
</evidence>
<evidence type="ECO:0000313" key="8">
    <source>
        <dbReference type="Proteomes" id="UP001600888"/>
    </source>
</evidence>
<organism evidence="7 8">
    <name type="scientific">Diaporthe vaccinii</name>
    <dbReference type="NCBI Taxonomy" id="105482"/>
    <lineage>
        <taxon>Eukaryota</taxon>
        <taxon>Fungi</taxon>
        <taxon>Dikarya</taxon>
        <taxon>Ascomycota</taxon>
        <taxon>Pezizomycotina</taxon>
        <taxon>Sordariomycetes</taxon>
        <taxon>Sordariomycetidae</taxon>
        <taxon>Diaporthales</taxon>
        <taxon>Diaporthaceae</taxon>
        <taxon>Diaporthe</taxon>
        <taxon>Diaporthe eres species complex</taxon>
    </lineage>
</organism>
<dbReference type="SMART" id="SM00906">
    <property type="entry name" value="Fungal_trans"/>
    <property type="match status" value="1"/>
</dbReference>
<evidence type="ECO:0000259" key="6">
    <source>
        <dbReference type="PROSITE" id="PS50048"/>
    </source>
</evidence>
<keyword evidence="4" id="KW-0539">Nucleus</keyword>
<dbReference type="CDD" id="cd12148">
    <property type="entry name" value="fungal_TF_MHR"/>
    <property type="match status" value="1"/>
</dbReference>
<feature type="region of interest" description="Disordered" evidence="5">
    <location>
        <begin position="250"/>
        <end position="273"/>
    </location>
</feature>
<dbReference type="PANTHER" id="PTHR47424:SF15">
    <property type="entry name" value="ZN(II)2CYS6 TRANSCRIPTION FACTOR (EUROFUNG)"/>
    <property type="match status" value="1"/>
</dbReference>
<dbReference type="InterPro" id="IPR036864">
    <property type="entry name" value="Zn2-C6_fun-type_DNA-bd_sf"/>
</dbReference>
<keyword evidence="2" id="KW-0805">Transcription regulation</keyword>
<accession>A0ABR4EIY5</accession>
<feature type="region of interest" description="Disordered" evidence="5">
    <location>
        <begin position="802"/>
        <end position="821"/>
    </location>
</feature>
<evidence type="ECO:0000256" key="2">
    <source>
        <dbReference type="ARBA" id="ARBA00023015"/>
    </source>
</evidence>
<dbReference type="Proteomes" id="UP001600888">
    <property type="component" value="Unassembled WGS sequence"/>
</dbReference>
<feature type="region of interest" description="Disordered" evidence="5">
    <location>
        <begin position="188"/>
        <end position="223"/>
    </location>
</feature>
<dbReference type="EMBL" id="JBAWTH010000050">
    <property type="protein sequence ID" value="KAL2282373.1"/>
    <property type="molecule type" value="Genomic_DNA"/>
</dbReference>
<protein>
    <recommendedName>
        <fullName evidence="6">Zn(2)-C6 fungal-type domain-containing protein</fullName>
    </recommendedName>
</protein>
<dbReference type="InterPro" id="IPR007219">
    <property type="entry name" value="XnlR_reg_dom"/>
</dbReference>
<dbReference type="SMART" id="SM00066">
    <property type="entry name" value="GAL4"/>
    <property type="match status" value="1"/>
</dbReference>
<proteinExistence type="predicted"/>
<comment type="caution">
    <text evidence="7">The sequence shown here is derived from an EMBL/GenBank/DDBJ whole genome shotgun (WGS) entry which is preliminary data.</text>
</comment>
<dbReference type="PANTHER" id="PTHR47424">
    <property type="entry name" value="REGULATORY PROTEIN GAL4"/>
    <property type="match status" value="1"/>
</dbReference>
<name>A0ABR4EIY5_9PEZI</name>
<feature type="region of interest" description="Disordered" evidence="5">
    <location>
        <begin position="86"/>
        <end position="135"/>
    </location>
</feature>
<feature type="domain" description="Zn(2)-C6 fungal-type" evidence="6">
    <location>
        <begin position="52"/>
        <end position="81"/>
    </location>
</feature>
<feature type="compositionally biased region" description="Polar residues" evidence="5">
    <location>
        <begin position="93"/>
        <end position="105"/>
    </location>
</feature>
<evidence type="ECO:0000256" key="1">
    <source>
        <dbReference type="ARBA" id="ARBA00022723"/>
    </source>
</evidence>
<dbReference type="PROSITE" id="PS50048">
    <property type="entry name" value="ZN2_CY6_FUNGAL_2"/>
    <property type="match status" value="1"/>
</dbReference>
<gene>
    <name evidence="7" type="ORF">FJTKL_10978</name>
</gene>
<dbReference type="InterPro" id="IPR001138">
    <property type="entry name" value="Zn2Cys6_DnaBD"/>
</dbReference>
<evidence type="ECO:0000313" key="7">
    <source>
        <dbReference type="EMBL" id="KAL2282373.1"/>
    </source>
</evidence>
<keyword evidence="3" id="KW-0804">Transcription</keyword>
<evidence type="ECO:0000256" key="4">
    <source>
        <dbReference type="ARBA" id="ARBA00023242"/>
    </source>
</evidence>
<dbReference type="SUPFAM" id="SSF57701">
    <property type="entry name" value="Zn2/Cys6 DNA-binding domain"/>
    <property type="match status" value="1"/>
</dbReference>
<dbReference type="Gene3D" id="4.10.240.10">
    <property type="entry name" value="Zn(2)-C6 fungal-type DNA-binding domain"/>
    <property type="match status" value="1"/>
</dbReference>